<dbReference type="Pfam" id="PF12680">
    <property type="entry name" value="SnoaL_2"/>
    <property type="match status" value="1"/>
</dbReference>
<name>A0A1V3WWM4_MYCKA</name>
<feature type="domain" description="SnoaL-like" evidence="1">
    <location>
        <begin position="11"/>
        <end position="113"/>
    </location>
</feature>
<dbReference type="RefSeq" id="WP_023369367.1">
    <property type="nucleotide sequence ID" value="NZ_BLYZ01000003.1"/>
</dbReference>
<dbReference type="Gene3D" id="3.10.450.50">
    <property type="match status" value="1"/>
</dbReference>
<dbReference type="InterPro" id="IPR032710">
    <property type="entry name" value="NTF2-like_dom_sf"/>
</dbReference>
<dbReference type="InterPro" id="IPR037401">
    <property type="entry name" value="SnoaL-like"/>
</dbReference>
<evidence type="ECO:0000313" key="7">
    <source>
        <dbReference type="Proteomes" id="UP000516380"/>
    </source>
</evidence>
<reference evidence="2 7" key="2">
    <citation type="submission" date="2020-07" db="EMBL/GenBank/DDBJ databases">
        <title>Mycobacterium kansasii (former subtype) with zoonotic potential isolated from diseased indoor pet cat, Japan.</title>
        <authorList>
            <person name="Fukano H."/>
            <person name="Terazono T."/>
            <person name="Hoshino Y."/>
        </authorList>
    </citation>
    <scope>NUCLEOTIDE SEQUENCE [LARGE SCALE GENOMIC DNA]</scope>
    <source>
        <strain evidence="2 7">Kuro-I</strain>
    </source>
</reference>
<dbReference type="EMBL" id="MVBN01000006">
    <property type="protein sequence ID" value="OOK71317.1"/>
    <property type="molecule type" value="Genomic_DNA"/>
</dbReference>
<proteinExistence type="predicted"/>
<evidence type="ECO:0000313" key="6">
    <source>
        <dbReference type="Proteomes" id="UP000189229"/>
    </source>
</evidence>
<gene>
    <name evidence="3" type="ORF">BZL29_5777</name>
    <name evidence="4" type="ORF">BZL30_4278</name>
    <name evidence="2" type="ORF">NIIDMKKI_73760</name>
</gene>
<protein>
    <submittedName>
        <fullName evidence="3">SnoaL-like domain protein</fullName>
    </submittedName>
</protein>
<organism evidence="3 5">
    <name type="scientific">Mycobacterium kansasii</name>
    <dbReference type="NCBI Taxonomy" id="1768"/>
    <lineage>
        <taxon>Bacteria</taxon>
        <taxon>Bacillati</taxon>
        <taxon>Actinomycetota</taxon>
        <taxon>Actinomycetes</taxon>
        <taxon>Mycobacteriales</taxon>
        <taxon>Mycobacteriaceae</taxon>
        <taxon>Mycobacterium</taxon>
    </lineage>
</organism>
<dbReference type="Proteomes" id="UP000516380">
    <property type="component" value="Chromosome"/>
</dbReference>
<evidence type="ECO:0000313" key="3">
    <source>
        <dbReference type="EMBL" id="OOK71317.1"/>
    </source>
</evidence>
<evidence type="ECO:0000313" key="5">
    <source>
        <dbReference type="Proteomes" id="UP000188532"/>
    </source>
</evidence>
<keyword evidence="7" id="KW-1185">Reference proteome</keyword>
<evidence type="ECO:0000313" key="2">
    <source>
        <dbReference type="EMBL" id="BCI92170.1"/>
    </source>
</evidence>
<sequence>MESPASGAGVVERYLTCLADHDWDGLAATIADDGLTREGPFCDVIEGKQHYVGYLRKVLTDLKDHRLRVQRVAKVDARLSYVELTESFEIDGAPAEWPECILFEQNDSGLICRVSVFFKQRRADAETPTGAG</sequence>
<dbReference type="EMBL" id="MVBM01000003">
    <property type="protein sequence ID" value="OOK75557.1"/>
    <property type="molecule type" value="Genomic_DNA"/>
</dbReference>
<evidence type="ECO:0000313" key="4">
    <source>
        <dbReference type="EMBL" id="OOK75557.1"/>
    </source>
</evidence>
<reference evidence="5 6" key="1">
    <citation type="submission" date="2017-02" db="EMBL/GenBank/DDBJ databases">
        <title>Complete genome sequences of Mycobacterium kansasii strains isolated from rhesus macaques.</title>
        <authorList>
            <person name="Panda A."/>
            <person name="Nagaraj S."/>
            <person name="Zhao X."/>
            <person name="Tettelin H."/>
            <person name="Detolla L.J."/>
        </authorList>
    </citation>
    <scope>NUCLEOTIDE SEQUENCE [LARGE SCALE GENOMIC DNA]</scope>
    <source>
        <strain evidence="3 5">11-3469</strain>
        <strain evidence="4 6">11-3813</strain>
    </source>
</reference>
<accession>A0A1V3WWM4</accession>
<dbReference type="STRING" id="1768.B1T50_15775"/>
<dbReference type="EMBL" id="AP023343">
    <property type="protein sequence ID" value="BCI92170.1"/>
    <property type="molecule type" value="Genomic_DNA"/>
</dbReference>
<dbReference type="SUPFAM" id="SSF54427">
    <property type="entry name" value="NTF2-like"/>
    <property type="match status" value="1"/>
</dbReference>
<dbReference type="Proteomes" id="UP000189229">
    <property type="component" value="Unassembled WGS sequence"/>
</dbReference>
<dbReference type="AlphaFoldDB" id="A0A1V3WWM4"/>
<dbReference type="Proteomes" id="UP000188532">
    <property type="component" value="Unassembled WGS sequence"/>
</dbReference>
<dbReference type="GeneID" id="29699061"/>
<evidence type="ECO:0000259" key="1">
    <source>
        <dbReference type="Pfam" id="PF12680"/>
    </source>
</evidence>